<dbReference type="InterPro" id="IPR036671">
    <property type="entry name" value="DPH_MB_sf"/>
</dbReference>
<evidence type="ECO:0000313" key="10">
    <source>
        <dbReference type="Proteomes" id="UP001165122"/>
    </source>
</evidence>
<keyword evidence="2" id="KW-0479">Metal-binding</keyword>
<proteinExistence type="inferred from homology"/>
<evidence type="ECO:0000256" key="6">
    <source>
        <dbReference type="ARBA" id="ARBA00041070"/>
    </source>
</evidence>
<comment type="catalytic activity">
    <reaction evidence="7">
        <text>2 [3Fe-4S](0)-[protein] + 2 Fe(2+)-[Dph3] + NADH = 2 [4Fe-4S](1+)-[protein] + 2 [Dph3] + NAD(+) + H(+)</text>
        <dbReference type="Rhea" id="RHEA:71239"/>
        <dbReference type="Rhea" id="RHEA-COMP:17997"/>
        <dbReference type="Rhea" id="RHEA-COMP:17998"/>
        <dbReference type="Rhea" id="RHEA-COMP:18001"/>
        <dbReference type="Rhea" id="RHEA-COMP:18002"/>
        <dbReference type="ChEBI" id="CHEBI:15378"/>
        <dbReference type="ChEBI" id="CHEBI:29033"/>
        <dbReference type="ChEBI" id="CHEBI:33723"/>
        <dbReference type="ChEBI" id="CHEBI:47402"/>
        <dbReference type="ChEBI" id="CHEBI:57540"/>
        <dbReference type="ChEBI" id="CHEBI:57945"/>
        <dbReference type="ChEBI" id="CHEBI:83228"/>
    </reaction>
</comment>
<dbReference type="PANTHER" id="PTHR21454:SF31">
    <property type="entry name" value="DIPHTHAMIDE BIOSYNTHESIS PROTEIN 3"/>
    <property type="match status" value="1"/>
</dbReference>
<dbReference type="InterPro" id="IPR007872">
    <property type="entry name" value="DPH_MB_dom"/>
</dbReference>
<evidence type="ECO:0000313" key="9">
    <source>
        <dbReference type="EMBL" id="GMI06086.1"/>
    </source>
</evidence>
<evidence type="ECO:0000256" key="3">
    <source>
        <dbReference type="ARBA" id="ARBA00023004"/>
    </source>
</evidence>
<name>A0A9W7F829_9STRA</name>
<feature type="domain" description="DPH-type MB" evidence="8">
    <location>
        <begin position="4"/>
        <end position="60"/>
    </location>
</feature>
<gene>
    <name evidence="9" type="ORF">TrLO_g2302</name>
</gene>
<dbReference type="Pfam" id="PF05207">
    <property type="entry name" value="Zn_ribbon_CSL"/>
    <property type="match status" value="1"/>
</dbReference>
<evidence type="ECO:0000259" key="8">
    <source>
        <dbReference type="PROSITE" id="PS51074"/>
    </source>
</evidence>
<evidence type="ECO:0000256" key="2">
    <source>
        <dbReference type="ARBA" id="ARBA00022723"/>
    </source>
</evidence>
<keyword evidence="3" id="KW-0408">Iron</keyword>
<evidence type="ECO:0000256" key="4">
    <source>
        <dbReference type="ARBA" id="ARBA00024032"/>
    </source>
</evidence>
<comment type="pathway">
    <text evidence="1">Protein modification; peptidyl-diphthamide biosynthesis.</text>
</comment>
<sequence length="104" mass="12221">MSLYYEEVEIEDMVYSPLERSYTYPCPCGDKFVITLEELWDGEDVAPCPSCTLVIKVIYEEEDLEEMEEEEEEEFDLNLYHHHYDFHFDCSIANSDDCASSPDP</sequence>
<dbReference type="AlphaFoldDB" id="A0A9W7F829"/>
<dbReference type="Gene3D" id="3.10.660.10">
    <property type="entry name" value="DPH Zinc finger"/>
    <property type="match status" value="1"/>
</dbReference>
<evidence type="ECO:0000256" key="5">
    <source>
        <dbReference type="ARBA" id="ARBA00036267"/>
    </source>
</evidence>
<dbReference type="PANTHER" id="PTHR21454">
    <property type="entry name" value="DPH3 HOMOLOG-RELATED"/>
    <property type="match status" value="1"/>
</dbReference>
<accession>A0A9W7F829</accession>
<dbReference type="SUPFAM" id="SSF144217">
    <property type="entry name" value="CSL zinc finger"/>
    <property type="match status" value="1"/>
</dbReference>
<dbReference type="FunFam" id="3.10.660.10:FF:000001">
    <property type="entry name" value="Diphthamide biosynthesis 3"/>
    <property type="match status" value="1"/>
</dbReference>
<dbReference type="EMBL" id="BRXW01000095">
    <property type="protein sequence ID" value="GMI06086.1"/>
    <property type="molecule type" value="Genomic_DNA"/>
</dbReference>
<dbReference type="Proteomes" id="UP001165122">
    <property type="component" value="Unassembled WGS sequence"/>
</dbReference>
<organism evidence="9 10">
    <name type="scientific">Triparma laevis f. longispina</name>
    <dbReference type="NCBI Taxonomy" id="1714387"/>
    <lineage>
        <taxon>Eukaryota</taxon>
        <taxon>Sar</taxon>
        <taxon>Stramenopiles</taxon>
        <taxon>Ochrophyta</taxon>
        <taxon>Bolidophyceae</taxon>
        <taxon>Parmales</taxon>
        <taxon>Triparmaceae</taxon>
        <taxon>Triparma</taxon>
    </lineage>
</organism>
<comment type="caution">
    <text evidence="9">The sequence shown here is derived from an EMBL/GenBank/DDBJ whole genome shotgun (WGS) entry which is preliminary data.</text>
</comment>
<protein>
    <recommendedName>
        <fullName evidence="6">Diphthamide biosynthesis protein 3</fullName>
    </recommendedName>
</protein>
<dbReference type="OrthoDB" id="66964at2759"/>
<reference evidence="10" key="1">
    <citation type="journal article" date="2023" name="Commun. Biol.">
        <title>Genome analysis of Parmales, the sister group of diatoms, reveals the evolutionary specialization of diatoms from phago-mixotrophs to photoautotrophs.</title>
        <authorList>
            <person name="Ban H."/>
            <person name="Sato S."/>
            <person name="Yoshikawa S."/>
            <person name="Yamada K."/>
            <person name="Nakamura Y."/>
            <person name="Ichinomiya M."/>
            <person name="Sato N."/>
            <person name="Blanc-Mathieu R."/>
            <person name="Endo H."/>
            <person name="Kuwata A."/>
            <person name="Ogata H."/>
        </authorList>
    </citation>
    <scope>NUCLEOTIDE SEQUENCE [LARGE SCALE GENOMIC DNA]</scope>
    <source>
        <strain evidence="10">NIES 3700</strain>
    </source>
</reference>
<comment type="similarity">
    <text evidence="4">Belongs to the DPH3 family.</text>
</comment>
<keyword evidence="10" id="KW-1185">Reference proteome</keyword>
<evidence type="ECO:0000256" key="7">
    <source>
        <dbReference type="ARBA" id="ARBA00048125"/>
    </source>
</evidence>
<dbReference type="InterPro" id="IPR044248">
    <property type="entry name" value="DPH3/4-like"/>
</dbReference>
<dbReference type="GO" id="GO:0046872">
    <property type="term" value="F:metal ion binding"/>
    <property type="evidence" value="ECO:0007669"/>
    <property type="project" value="UniProtKB-KW"/>
</dbReference>
<comment type="catalytic activity">
    <reaction evidence="5">
        <text>[3Fe-4S](1+)-[protein] + Fe(2+)-[Dph3] = [3Fe-4S](0)-[protein] + Fe(3+)-[Dph3]</text>
        <dbReference type="Rhea" id="RHEA:71235"/>
        <dbReference type="Rhea" id="RHEA-COMP:17996"/>
        <dbReference type="Rhea" id="RHEA-COMP:17997"/>
        <dbReference type="Rhea" id="RHEA-COMP:18002"/>
        <dbReference type="Rhea" id="RHEA-COMP:18003"/>
        <dbReference type="ChEBI" id="CHEBI:29033"/>
        <dbReference type="ChEBI" id="CHEBI:29034"/>
        <dbReference type="ChEBI" id="CHEBI:33751"/>
        <dbReference type="ChEBI" id="CHEBI:47402"/>
        <dbReference type="ChEBI" id="CHEBI:83228"/>
    </reaction>
</comment>
<evidence type="ECO:0000256" key="1">
    <source>
        <dbReference type="ARBA" id="ARBA00005156"/>
    </source>
</evidence>
<dbReference type="PROSITE" id="PS51074">
    <property type="entry name" value="DPH_MB"/>
    <property type="match status" value="1"/>
</dbReference>
<dbReference type="GO" id="GO:0017183">
    <property type="term" value="P:protein histidyl modification to diphthamide"/>
    <property type="evidence" value="ECO:0007669"/>
    <property type="project" value="InterPro"/>
</dbReference>